<dbReference type="InterPro" id="IPR027450">
    <property type="entry name" value="AlkB-like"/>
</dbReference>
<dbReference type="InterPro" id="IPR032852">
    <property type="entry name" value="ALKBH2"/>
</dbReference>
<gene>
    <name evidence="4" type="ORF">OC842_006528</name>
</gene>
<dbReference type="InterPro" id="IPR037151">
    <property type="entry name" value="AlkB-like_sf"/>
</dbReference>
<feature type="compositionally biased region" description="Polar residues" evidence="2">
    <location>
        <begin position="1"/>
        <end position="42"/>
    </location>
</feature>
<dbReference type="GO" id="GO:0006307">
    <property type="term" value="P:DNA alkylation repair"/>
    <property type="evidence" value="ECO:0007669"/>
    <property type="project" value="TreeGrafter"/>
</dbReference>
<dbReference type="Pfam" id="PF13532">
    <property type="entry name" value="2OG-FeII_Oxy_2"/>
    <property type="match status" value="1"/>
</dbReference>
<feature type="binding site" evidence="1">
    <location>
        <position position="190"/>
    </location>
    <ligand>
        <name>2-oxoglutarate</name>
        <dbReference type="ChEBI" id="CHEBI:16810"/>
    </ligand>
</feature>
<dbReference type="PANTHER" id="PTHR31573:SF1">
    <property type="entry name" value="DNA OXIDATIVE DEMETHYLASE ALKBH2"/>
    <property type="match status" value="1"/>
</dbReference>
<proteinExistence type="predicted"/>
<name>A0AAN6G8D6_9BASI</name>
<evidence type="ECO:0000256" key="1">
    <source>
        <dbReference type="PIRSR" id="PIRSR632852-1"/>
    </source>
</evidence>
<dbReference type="EMBL" id="JAPDMQ010000603">
    <property type="protein sequence ID" value="KAK0522224.1"/>
    <property type="molecule type" value="Genomic_DNA"/>
</dbReference>
<evidence type="ECO:0000313" key="5">
    <source>
        <dbReference type="Proteomes" id="UP001176521"/>
    </source>
</evidence>
<evidence type="ECO:0000259" key="3">
    <source>
        <dbReference type="Pfam" id="PF13532"/>
    </source>
</evidence>
<organism evidence="4 5">
    <name type="scientific">Tilletia horrida</name>
    <dbReference type="NCBI Taxonomy" id="155126"/>
    <lineage>
        <taxon>Eukaryota</taxon>
        <taxon>Fungi</taxon>
        <taxon>Dikarya</taxon>
        <taxon>Basidiomycota</taxon>
        <taxon>Ustilaginomycotina</taxon>
        <taxon>Exobasidiomycetes</taxon>
        <taxon>Tilletiales</taxon>
        <taxon>Tilletiaceae</taxon>
        <taxon>Tilletia</taxon>
    </lineage>
</organism>
<sequence>MPVTTRQRAASAGPSTRTVRDATLSTDSKTVANLPANTNASVTPAGPASKRRRTHAPEAPATTTPGASAPTSFRPVTNRSFTTLHRVHGLHPRAQVFYCADFIEPELGERWKARLMEEMAWYRPTLKVYGRDVVQSRQIAAYATTSDLKLTYSGHPVEMHHPFPPLLTEIATHLAHTLGPEVHFNHVMLNLYEDGSRYIGKHRDNRENLTLAPGSLLVMQGDTQDLYTHEIPKEPKVKDLRISLTFRQLINKT</sequence>
<dbReference type="PANTHER" id="PTHR31573">
    <property type="entry name" value="ALPHA-KETOGLUTARATE-DEPENDENT DIOXYGENASE ALKB HOMOLOG 2"/>
    <property type="match status" value="1"/>
</dbReference>
<dbReference type="GO" id="GO:0051747">
    <property type="term" value="F:cytosine C-5 DNA demethylase activity"/>
    <property type="evidence" value="ECO:0007669"/>
    <property type="project" value="TreeGrafter"/>
</dbReference>
<feature type="region of interest" description="Disordered" evidence="2">
    <location>
        <begin position="1"/>
        <end position="75"/>
    </location>
</feature>
<evidence type="ECO:0000313" key="4">
    <source>
        <dbReference type="EMBL" id="KAK0522224.1"/>
    </source>
</evidence>
<reference evidence="4" key="1">
    <citation type="journal article" date="2023" name="PhytoFront">
        <title>Draft Genome Resources of Seven Strains of Tilletia horrida, Causal Agent of Kernel Smut of Rice.</title>
        <authorList>
            <person name="Khanal S."/>
            <person name="Antony Babu S."/>
            <person name="Zhou X.G."/>
        </authorList>
    </citation>
    <scope>NUCLEOTIDE SEQUENCE</scope>
    <source>
        <strain evidence="4">TX3</strain>
    </source>
</reference>
<dbReference type="GO" id="GO:0008198">
    <property type="term" value="F:ferrous iron binding"/>
    <property type="evidence" value="ECO:0007669"/>
    <property type="project" value="TreeGrafter"/>
</dbReference>
<protein>
    <recommendedName>
        <fullName evidence="3">Alpha-ketoglutarate-dependent dioxygenase AlkB-like domain-containing protein</fullName>
    </recommendedName>
</protein>
<feature type="binding site" evidence="1">
    <location>
        <position position="202"/>
    </location>
    <ligand>
        <name>2-oxoglutarate</name>
        <dbReference type="ChEBI" id="CHEBI:16810"/>
    </ligand>
</feature>
<feature type="domain" description="Alpha-ketoglutarate-dependent dioxygenase AlkB-like" evidence="3">
    <location>
        <begin position="96"/>
        <end position="207"/>
    </location>
</feature>
<feature type="compositionally biased region" description="Low complexity" evidence="2">
    <location>
        <begin position="57"/>
        <end position="71"/>
    </location>
</feature>
<dbReference type="AlphaFoldDB" id="A0AAN6G8D6"/>
<accession>A0AAN6G8D6</accession>
<dbReference type="Proteomes" id="UP001176521">
    <property type="component" value="Unassembled WGS sequence"/>
</dbReference>
<comment type="caution">
    <text evidence="4">The sequence shown here is derived from an EMBL/GenBank/DDBJ whole genome shotgun (WGS) entry which is preliminary data.</text>
</comment>
<keyword evidence="5" id="KW-1185">Reference proteome</keyword>
<dbReference type="GO" id="GO:0035516">
    <property type="term" value="F:broad specificity oxidative DNA demethylase activity"/>
    <property type="evidence" value="ECO:0007669"/>
    <property type="project" value="TreeGrafter"/>
</dbReference>
<dbReference type="SUPFAM" id="SSF51197">
    <property type="entry name" value="Clavaminate synthase-like"/>
    <property type="match status" value="1"/>
</dbReference>
<evidence type="ECO:0000256" key="2">
    <source>
        <dbReference type="SAM" id="MobiDB-lite"/>
    </source>
</evidence>
<feature type="binding site" evidence="1">
    <location>
        <position position="192"/>
    </location>
    <ligand>
        <name>2-oxoglutarate</name>
        <dbReference type="ChEBI" id="CHEBI:16810"/>
    </ligand>
</feature>
<dbReference type="Gene3D" id="2.60.120.590">
    <property type="entry name" value="Alpha-ketoglutarate-dependent dioxygenase AlkB-like"/>
    <property type="match status" value="2"/>
</dbReference>